<dbReference type="GO" id="GO:0008270">
    <property type="term" value="F:zinc ion binding"/>
    <property type="evidence" value="ECO:0007669"/>
    <property type="project" value="UniProtKB-KW"/>
</dbReference>
<accession>A0A182EUD1</accession>
<dbReference type="FunFam" id="3.30.160.60:FF:002343">
    <property type="entry name" value="Zinc finger protein 33A"/>
    <property type="match status" value="1"/>
</dbReference>
<dbReference type="PANTHER" id="PTHR24394">
    <property type="entry name" value="ZINC FINGER PROTEIN"/>
    <property type="match status" value="1"/>
</dbReference>
<dbReference type="Pfam" id="PF13894">
    <property type="entry name" value="zf-C2H2_4"/>
    <property type="match status" value="1"/>
</dbReference>
<feature type="domain" description="C2H2-type" evidence="10">
    <location>
        <begin position="109"/>
        <end position="136"/>
    </location>
</feature>
<sequence>MLLLYYFAAVIFPSCIAQISNESDPSMQARITDQLEQKNDTKELDVIQHQKPSNNISDGQFEYSFNLQIHNETHTDENRFKCILCGKDFAVRQNLLRHRKTHENEKKLFKCDICSRTFTRCYDMDVHKRIHTGEKPYKCNVCGKEF</sequence>
<keyword evidence="12" id="KW-1185">Reference proteome</keyword>
<dbReference type="EMBL" id="UYRW01008726">
    <property type="protein sequence ID" value="VDM97006.1"/>
    <property type="molecule type" value="Genomic_DNA"/>
</dbReference>
<gene>
    <name evidence="11" type="ORF">NOO_LOCUS11760</name>
</gene>
<dbReference type="PROSITE" id="PS50157">
    <property type="entry name" value="ZINC_FINGER_C2H2_2"/>
    <property type="match status" value="2"/>
</dbReference>
<evidence type="ECO:0000256" key="1">
    <source>
        <dbReference type="ARBA" id="ARBA00004123"/>
    </source>
</evidence>
<keyword evidence="9" id="KW-0732">Signal</keyword>
<dbReference type="AlphaFoldDB" id="A0A182EUD1"/>
<keyword evidence="4" id="KW-0677">Repeat</keyword>
<feature type="domain" description="C2H2-type" evidence="10">
    <location>
        <begin position="80"/>
        <end position="107"/>
    </location>
</feature>
<dbReference type="FunFam" id="3.30.160.60:FF:000446">
    <property type="entry name" value="Zinc finger protein"/>
    <property type="match status" value="1"/>
</dbReference>
<evidence type="ECO:0000256" key="2">
    <source>
        <dbReference type="ARBA" id="ARBA00006991"/>
    </source>
</evidence>
<evidence type="ECO:0000256" key="8">
    <source>
        <dbReference type="PROSITE-ProRule" id="PRU00042"/>
    </source>
</evidence>
<dbReference type="Pfam" id="PF00096">
    <property type="entry name" value="zf-C2H2"/>
    <property type="match status" value="1"/>
</dbReference>
<organism evidence="13">
    <name type="scientific">Onchocerca ochengi</name>
    <name type="common">Filarial nematode worm</name>
    <dbReference type="NCBI Taxonomy" id="42157"/>
    <lineage>
        <taxon>Eukaryota</taxon>
        <taxon>Metazoa</taxon>
        <taxon>Ecdysozoa</taxon>
        <taxon>Nematoda</taxon>
        <taxon>Chromadorea</taxon>
        <taxon>Rhabditida</taxon>
        <taxon>Spirurina</taxon>
        <taxon>Spiruromorpha</taxon>
        <taxon>Filarioidea</taxon>
        <taxon>Onchocercidae</taxon>
        <taxon>Onchocerca</taxon>
    </lineage>
</organism>
<feature type="chain" id="PRO_5043137717" evidence="9">
    <location>
        <begin position="18"/>
        <end position="146"/>
    </location>
</feature>
<evidence type="ECO:0000256" key="7">
    <source>
        <dbReference type="ARBA" id="ARBA00023242"/>
    </source>
</evidence>
<dbReference type="PANTHER" id="PTHR24394:SF29">
    <property type="entry name" value="MYONEURIN"/>
    <property type="match status" value="1"/>
</dbReference>
<protein>
    <submittedName>
        <fullName evidence="13">Zinc finger protein</fullName>
    </submittedName>
</protein>
<keyword evidence="6" id="KW-0862">Zinc</keyword>
<dbReference type="SUPFAM" id="SSF57667">
    <property type="entry name" value="beta-beta-alpha zinc fingers"/>
    <property type="match status" value="2"/>
</dbReference>
<evidence type="ECO:0000313" key="11">
    <source>
        <dbReference type="EMBL" id="VDM97006.1"/>
    </source>
</evidence>
<dbReference type="InterPro" id="IPR036236">
    <property type="entry name" value="Znf_C2H2_sf"/>
</dbReference>
<dbReference type="Proteomes" id="UP000271087">
    <property type="component" value="Unassembled WGS sequence"/>
</dbReference>
<name>A0A182EUD1_ONCOC</name>
<evidence type="ECO:0000256" key="6">
    <source>
        <dbReference type="ARBA" id="ARBA00022833"/>
    </source>
</evidence>
<keyword evidence="3" id="KW-0479">Metal-binding</keyword>
<dbReference type="Gene3D" id="3.30.160.60">
    <property type="entry name" value="Classic Zinc Finger"/>
    <property type="match status" value="3"/>
</dbReference>
<comment type="similarity">
    <text evidence="2">Belongs to the krueppel C2H2-type zinc-finger protein family.</text>
</comment>
<proteinExistence type="inferred from homology"/>
<dbReference type="PROSITE" id="PS00028">
    <property type="entry name" value="ZINC_FINGER_C2H2_1"/>
    <property type="match status" value="2"/>
</dbReference>
<evidence type="ECO:0000259" key="10">
    <source>
        <dbReference type="PROSITE" id="PS50157"/>
    </source>
</evidence>
<dbReference type="STRING" id="42157.A0A182EUD1"/>
<keyword evidence="7" id="KW-0539">Nucleus</keyword>
<dbReference type="OrthoDB" id="10068874at2759"/>
<evidence type="ECO:0000313" key="13">
    <source>
        <dbReference type="WBParaSite" id="nOo.2.0.1.t11760-RA"/>
    </source>
</evidence>
<dbReference type="SMART" id="SM00355">
    <property type="entry name" value="ZnF_C2H2"/>
    <property type="match status" value="2"/>
</dbReference>
<reference evidence="13" key="1">
    <citation type="submission" date="2016-06" db="UniProtKB">
        <authorList>
            <consortium name="WormBaseParasite"/>
        </authorList>
    </citation>
    <scope>IDENTIFICATION</scope>
</reference>
<dbReference type="GO" id="GO:0005634">
    <property type="term" value="C:nucleus"/>
    <property type="evidence" value="ECO:0007669"/>
    <property type="project" value="UniProtKB-SubCell"/>
</dbReference>
<comment type="subcellular location">
    <subcellularLocation>
        <location evidence="1">Nucleus</location>
    </subcellularLocation>
</comment>
<dbReference type="GO" id="GO:0000981">
    <property type="term" value="F:DNA-binding transcription factor activity, RNA polymerase II-specific"/>
    <property type="evidence" value="ECO:0007669"/>
    <property type="project" value="TreeGrafter"/>
</dbReference>
<dbReference type="FunFam" id="3.30.160.60:FF:001498">
    <property type="entry name" value="Zinc finger protein 404"/>
    <property type="match status" value="1"/>
</dbReference>
<dbReference type="InterPro" id="IPR013087">
    <property type="entry name" value="Znf_C2H2_type"/>
</dbReference>
<dbReference type="WBParaSite" id="nOo.2.0.1.t11760-RA">
    <property type="protein sequence ID" value="nOo.2.0.1.t11760-RA"/>
    <property type="gene ID" value="nOo.2.0.1.g11760"/>
</dbReference>
<feature type="signal peptide" evidence="9">
    <location>
        <begin position="1"/>
        <end position="17"/>
    </location>
</feature>
<evidence type="ECO:0000256" key="9">
    <source>
        <dbReference type="SAM" id="SignalP"/>
    </source>
</evidence>
<keyword evidence="5 8" id="KW-0863">Zinc-finger</keyword>
<dbReference type="GO" id="GO:0000122">
    <property type="term" value="P:negative regulation of transcription by RNA polymerase II"/>
    <property type="evidence" value="ECO:0007669"/>
    <property type="project" value="UniProtKB-ARBA"/>
</dbReference>
<evidence type="ECO:0000256" key="5">
    <source>
        <dbReference type="ARBA" id="ARBA00022771"/>
    </source>
</evidence>
<evidence type="ECO:0000256" key="4">
    <source>
        <dbReference type="ARBA" id="ARBA00022737"/>
    </source>
</evidence>
<evidence type="ECO:0000313" key="12">
    <source>
        <dbReference type="Proteomes" id="UP000271087"/>
    </source>
</evidence>
<reference evidence="11 12" key="2">
    <citation type="submission" date="2018-08" db="EMBL/GenBank/DDBJ databases">
        <authorList>
            <person name="Laetsch R D."/>
            <person name="Stevens L."/>
            <person name="Kumar S."/>
            <person name="Blaxter L. M."/>
        </authorList>
    </citation>
    <scope>NUCLEOTIDE SEQUENCE [LARGE SCALE GENOMIC DNA]</scope>
</reference>
<evidence type="ECO:0000256" key="3">
    <source>
        <dbReference type="ARBA" id="ARBA00022723"/>
    </source>
</evidence>